<dbReference type="InterPro" id="IPR016032">
    <property type="entry name" value="Sig_transdc_resp-reg_C-effctor"/>
</dbReference>
<dbReference type="Gene3D" id="1.25.40.10">
    <property type="entry name" value="Tetratricopeptide repeat domain"/>
    <property type="match status" value="1"/>
</dbReference>
<dbReference type="AlphaFoldDB" id="A0A5C6S459"/>
<proteinExistence type="predicted"/>
<dbReference type="EMBL" id="VOPL01000004">
    <property type="protein sequence ID" value="TXB68770.1"/>
    <property type="molecule type" value="Genomic_DNA"/>
</dbReference>
<accession>A0A5C6S459</accession>
<dbReference type="Gene3D" id="1.10.10.10">
    <property type="entry name" value="Winged helix-like DNA-binding domain superfamily/Winged helix DNA-binding domain"/>
    <property type="match status" value="1"/>
</dbReference>
<name>A0A5C6S459_9RHOB</name>
<dbReference type="InterPro" id="IPR011990">
    <property type="entry name" value="TPR-like_helical_dom_sf"/>
</dbReference>
<protein>
    <submittedName>
        <fullName evidence="1">Uncharacterized protein</fullName>
    </submittedName>
</protein>
<dbReference type="GO" id="GO:0003677">
    <property type="term" value="F:DNA binding"/>
    <property type="evidence" value="ECO:0007669"/>
    <property type="project" value="InterPro"/>
</dbReference>
<dbReference type="SUPFAM" id="SSF48452">
    <property type="entry name" value="TPR-like"/>
    <property type="match status" value="1"/>
</dbReference>
<dbReference type="InterPro" id="IPR036388">
    <property type="entry name" value="WH-like_DNA-bd_sf"/>
</dbReference>
<organism evidence="1 2">
    <name type="scientific">Paracoccus aurantiacus</name>
    <dbReference type="NCBI Taxonomy" id="2599412"/>
    <lineage>
        <taxon>Bacteria</taxon>
        <taxon>Pseudomonadati</taxon>
        <taxon>Pseudomonadota</taxon>
        <taxon>Alphaproteobacteria</taxon>
        <taxon>Rhodobacterales</taxon>
        <taxon>Paracoccaceae</taxon>
        <taxon>Paracoccus</taxon>
    </lineage>
</organism>
<dbReference type="OrthoDB" id="9807521at2"/>
<evidence type="ECO:0000313" key="2">
    <source>
        <dbReference type="Proteomes" id="UP000321562"/>
    </source>
</evidence>
<gene>
    <name evidence="1" type="ORF">FQV27_12405</name>
</gene>
<dbReference type="Proteomes" id="UP000321562">
    <property type="component" value="Unassembled WGS sequence"/>
</dbReference>
<comment type="caution">
    <text evidence="1">The sequence shown here is derived from an EMBL/GenBank/DDBJ whole genome shotgun (WGS) entry which is preliminary data.</text>
</comment>
<evidence type="ECO:0000313" key="1">
    <source>
        <dbReference type="EMBL" id="TXB68770.1"/>
    </source>
</evidence>
<reference evidence="1 2" key="1">
    <citation type="submission" date="2019-08" db="EMBL/GenBank/DDBJ databases">
        <authorList>
            <person name="Ye J."/>
        </authorList>
    </citation>
    <scope>NUCLEOTIDE SEQUENCE [LARGE SCALE GENOMIC DNA]</scope>
    <source>
        <strain evidence="1 2">TK008</strain>
    </source>
</reference>
<keyword evidence="2" id="KW-1185">Reference proteome</keyword>
<dbReference type="SUPFAM" id="SSF46894">
    <property type="entry name" value="C-terminal effector domain of the bipartite response regulators"/>
    <property type="match status" value="1"/>
</dbReference>
<sequence>MSCQMEISMFGTCAVKIAGEGGVEVRGAKHRALIVLLATAPLGRRSRSFLQNTLWGDAGYDSGHQNLRRALSDLRKLLGDDFDRLFHTTSTDVELVLDHVRMVGDARRGVFLDDLNVHTPGFDSWRESHSSNPARILALCQDASNHTRPRPRITALPMTVLGGDAVLRTLGDWVAEEICRSLSRSSLYTVISHLSARAMATRMIDIADVRKTLDVDYMITGTMRHAKGDLVMDFDFVDTRSGAILWNRHITSPEQSFVDDLPEKLVNVVVSAGRSIADAAVAHASDRRVGEIADHQLLLAGVSLMHRSPMRDFLRSYDLLTEASARMPHSADIHAWLGKWHVLNVFKNYTTDISRDTQLALDSTRRALDLDPNSSFGLTINGFVHVNLLRDLGRGEARYNAALDINPNESLSWLLRGTLMAFQDDGGAAIRATDRARHLSPIDPFGYYYDSLSASAHLAACDYARALELADRSLMANERHLSTLRTRIAALHFTGDIEGSRKAASDMMRRFPEFRLENYQRDHPAASSATGRNVIEALKAAGVL</sequence>
<dbReference type="GO" id="GO:0006355">
    <property type="term" value="P:regulation of DNA-templated transcription"/>
    <property type="evidence" value="ECO:0007669"/>
    <property type="project" value="InterPro"/>
</dbReference>